<evidence type="ECO:0000256" key="3">
    <source>
        <dbReference type="ARBA" id="ARBA00023015"/>
    </source>
</evidence>
<reference evidence="8" key="1">
    <citation type="submission" date="2016-11" db="EMBL/GenBank/DDBJ databases">
        <authorList>
            <person name="Varghese N."/>
            <person name="Submissions S."/>
        </authorList>
    </citation>
    <scope>NUCLEOTIDE SEQUENCE [LARGE SCALE GENOMIC DNA]</scope>
    <source>
        <strain evidence="8">GAS401</strain>
    </source>
</reference>
<protein>
    <submittedName>
        <fullName evidence="7">Transcriptional regulator, LysR family</fullName>
    </submittedName>
</protein>
<dbReference type="PANTHER" id="PTHR30579:SF7">
    <property type="entry name" value="HTH-TYPE TRANSCRIPTIONAL REGULATOR LRHA-RELATED"/>
    <property type="match status" value="1"/>
</dbReference>
<evidence type="ECO:0000256" key="2">
    <source>
        <dbReference type="ARBA" id="ARBA00009437"/>
    </source>
</evidence>
<evidence type="ECO:0000256" key="1">
    <source>
        <dbReference type="ARBA" id="ARBA00003502"/>
    </source>
</evidence>
<proteinExistence type="inferred from homology"/>
<dbReference type="AlphaFoldDB" id="A0A1M7URF6"/>
<dbReference type="EMBL" id="LT670849">
    <property type="protein sequence ID" value="SHN85514.1"/>
    <property type="molecule type" value="Genomic_DNA"/>
</dbReference>
<dbReference type="Gene3D" id="3.40.190.10">
    <property type="entry name" value="Periplasmic binding protein-like II"/>
    <property type="match status" value="2"/>
</dbReference>
<evidence type="ECO:0000256" key="4">
    <source>
        <dbReference type="ARBA" id="ARBA00023125"/>
    </source>
</evidence>
<dbReference type="InterPro" id="IPR000847">
    <property type="entry name" value="LysR_HTH_N"/>
</dbReference>
<evidence type="ECO:0000256" key="5">
    <source>
        <dbReference type="ARBA" id="ARBA00023163"/>
    </source>
</evidence>
<dbReference type="PANTHER" id="PTHR30579">
    <property type="entry name" value="TRANSCRIPTIONAL REGULATOR"/>
    <property type="match status" value="1"/>
</dbReference>
<dbReference type="GO" id="GO:0003700">
    <property type="term" value="F:DNA-binding transcription factor activity"/>
    <property type="evidence" value="ECO:0007669"/>
    <property type="project" value="InterPro"/>
</dbReference>
<dbReference type="InterPro" id="IPR005119">
    <property type="entry name" value="LysR_subst-bd"/>
</dbReference>
<dbReference type="SUPFAM" id="SSF46785">
    <property type="entry name" value="Winged helix' DNA-binding domain"/>
    <property type="match status" value="1"/>
</dbReference>
<dbReference type="Pfam" id="PF00126">
    <property type="entry name" value="HTH_1"/>
    <property type="match status" value="1"/>
</dbReference>
<keyword evidence="5" id="KW-0804">Transcription</keyword>
<dbReference type="Gene3D" id="1.10.10.10">
    <property type="entry name" value="Winged helix-like DNA-binding domain superfamily/Winged helix DNA-binding domain"/>
    <property type="match status" value="1"/>
</dbReference>
<gene>
    <name evidence="7" type="ORF">SAMN05444170_6324</name>
</gene>
<dbReference type="GO" id="GO:0003677">
    <property type="term" value="F:DNA binding"/>
    <property type="evidence" value="ECO:0007669"/>
    <property type="project" value="UniProtKB-KW"/>
</dbReference>
<dbReference type="InterPro" id="IPR036388">
    <property type="entry name" value="WH-like_DNA-bd_sf"/>
</dbReference>
<comment type="function">
    <text evidence="1">NodD regulates the expression of the nodABCFE genes which encode other nodulation proteins. NodD is also a negative regulator of its own expression. Binds flavonoids as inducers.</text>
</comment>
<organism evidence="7 8">
    <name type="scientific">Bradyrhizobium erythrophlei</name>
    <dbReference type="NCBI Taxonomy" id="1437360"/>
    <lineage>
        <taxon>Bacteria</taxon>
        <taxon>Pseudomonadati</taxon>
        <taxon>Pseudomonadota</taxon>
        <taxon>Alphaproteobacteria</taxon>
        <taxon>Hyphomicrobiales</taxon>
        <taxon>Nitrobacteraceae</taxon>
        <taxon>Bradyrhizobium</taxon>
    </lineage>
</organism>
<keyword evidence="4" id="KW-0238">DNA-binding</keyword>
<evidence type="ECO:0000313" key="7">
    <source>
        <dbReference type="EMBL" id="SHN85514.1"/>
    </source>
</evidence>
<evidence type="ECO:0000313" key="8">
    <source>
        <dbReference type="Proteomes" id="UP000184096"/>
    </source>
</evidence>
<feature type="domain" description="HTH lysR-type" evidence="6">
    <location>
        <begin position="4"/>
        <end position="61"/>
    </location>
</feature>
<dbReference type="InterPro" id="IPR050176">
    <property type="entry name" value="LTTR"/>
</dbReference>
<sequence>MTILDVESVQAFVLVADFQSFTRAAAALDTSQAAISMKLKRLEDRLGEKLIERTPRLVRLSARGASFLSVARDFLAAHERAVAGLSTTSRRFTLGIADQVAGPELPVLLARLGAHDPALLIEVQLGTSRDLLDGFDRGTIDAAIVRKEDDRRDGEVLSEERFSWFAAPEFAHRKGEPLRLASLSASCGVRNAATRVLDAAHVEWIEVFLGGGMAAVIAAVSAGIAVGALAHRVAPAGVIEVGEKLGLPQLPLSEIVLHSNLSDARSRSALRTLTAAFREHRAQGSIKTAVRPRSIRR</sequence>
<evidence type="ECO:0000259" key="6">
    <source>
        <dbReference type="PROSITE" id="PS50931"/>
    </source>
</evidence>
<accession>A0A1M7URF6</accession>
<dbReference type="Pfam" id="PF03466">
    <property type="entry name" value="LysR_substrate"/>
    <property type="match status" value="1"/>
</dbReference>
<keyword evidence="8" id="KW-1185">Reference proteome</keyword>
<dbReference type="PRINTS" id="PR00039">
    <property type="entry name" value="HTHLYSR"/>
</dbReference>
<keyword evidence="3" id="KW-0805">Transcription regulation</keyword>
<comment type="similarity">
    <text evidence="2">Belongs to the LysR transcriptional regulatory family.</text>
</comment>
<dbReference type="InterPro" id="IPR036390">
    <property type="entry name" value="WH_DNA-bd_sf"/>
</dbReference>
<name>A0A1M7URF6_9BRAD</name>
<dbReference type="SUPFAM" id="SSF53850">
    <property type="entry name" value="Periplasmic binding protein-like II"/>
    <property type="match status" value="1"/>
</dbReference>
<dbReference type="OrthoDB" id="8442847at2"/>
<dbReference type="Proteomes" id="UP000184096">
    <property type="component" value="Chromosome I"/>
</dbReference>
<dbReference type="PROSITE" id="PS50931">
    <property type="entry name" value="HTH_LYSR"/>
    <property type="match status" value="1"/>
</dbReference>
<dbReference type="RefSeq" id="WP_072823963.1">
    <property type="nucleotide sequence ID" value="NZ_LT670849.1"/>
</dbReference>